<accession>A0ABS3XFJ9</accession>
<gene>
    <name evidence="3" type="ORF">ITI46_21240</name>
</gene>
<dbReference type="EMBL" id="JADKMA010000113">
    <property type="protein sequence ID" value="MBO8194165.1"/>
    <property type="molecule type" value="Genomic_DNA"/>
</dbReference>
<dbReference type="InterPro" id="IPR034660">
    <property type="entry name" value="DinB/YfiT-like"/>
</dbReference>
<dbReference type="InterPro" id="IPR024344">
    <property type="entry name" value="MDMPI_metal-binding"/>
</dbReference>
<dbReference type="NCBIfam" id="TIGR03086">
    <property type="entry name" value="TIGR03086 family metal-binding protein"/>
    <property type="match status" value="1"/>
</dbReference>
<feature type="region of interest" description="Disordered" evidence="1">
    <location>
        <begin position="1"/>
        <end position="59"/>
    </location>
</feature>
<dbReference type="Proteomes" id="UP001519064">
    <property type="component" value="Unassembled WGS sequence"/>
</dbReference>
<organism evidence="3 4">
    <name type="scientific">Streptomyces oryzae</name>
    <dbReference type="NCBI Taxonomy" id="1434886"/>
    <lineage>
        <taxon>Bacteria</taxon>
        <taxon>Bacillati</taxon>
        <taxon>Actinomycetota</taxon>
        <taxon>Actinomycetes</taxon>
        <taxon>Kitasatosporales</taxon>
        <taxon>Streptomycetaceae</taxon>
        <taxon>Streptomyces</taxon>
    </lineage>
</organism>
<dbReference type="InterPro" id="IPR017517">
    <property type="entry name" value="Maleyloyr_isom"/>
</dbReference>
<keyword evidence="4" id="KW-1185">Reference proteome</keyword>
<evidence type="ECO:0000256" key="1">
    <source>
        <dbReference type="SAM" id="MobiDB-lite"/>
    </source>
</evidence>
<dbReference type="Gene3D" id="1.20.120.450">
    <property type="entry name" value="dinb family like domain"/>
    <property type="match status" value="1"/>
</dbReference>
<protein>
    <submittedName>
        <fullName evidence="3">TIGR03086 family protein</fullName>
    </submittedName>
</protein>
<dbReference type="InterPro" id="IPR017520">
    <property type="entry name" value="CHP03086"/>
</dbReference>
<dbReference type="Pfam" id="PF11716">
    <property type="entry name" value="MDMPI_N"/>
    <property type="match status" value="1"/>
</dbReference>
<reference evidence="3 4" key="1">
    <citation type="submission" date="2020-11" db="EMBL/GenBank/DDBJ databases">
        <title>Streptomyces spirodelae sp. nov., isolated from duckweed.</title>
        <authorList>
            <person name="Saimee Y."/>
            <person name="Duangmal K."/>
        </authorList>
    </citation>
    <scope>NUCLEOTIDE SEQUENCE [LARGE SCALE GENOMIC DNA]</scope>
    <source>
        <strain evidence="3 4">S16-07</strain>
    </source>
</reference>
<sequence>MLTGRVKLFRQTLPQSKPPGSGQLRNGSVRPRNSPGPPEPAHRTEEWTVNSTPEIPDPRPVYARATAQAATLIAAVRPEQLDGPTPCSEYDVRSLLGHLVSGARRIATVPEGSEGKGPDVPEWTAGVPAEQWPELYEDGRKRMIAAWESDTVMDAVVTVPWGRMPGRIALSGSVMETAGHTWDLARAIGWSGELDEEVARFALNTAQQALPAEGREHMPFGEVQQAPEGADTYARLAAWLGRDPQWRSPHTAQQ</sequence>
<name>A0ABS3XFJ9_9ACTN</name>
<feature type="domain" description="Mycothiol-dependent maleylpyruvate isomerase metal-binding" evidence="2">
    <location>
        <begin position="63"/>
        <end position="185"/>
    </location>
</feature>
<evidence type="ECO:0000313" key="4">
    <source>
        <dbReference type="Proteomes" id="UP001519064"/>
    </source>
</evidence>
<dbReference type="NCBIfam" id="TIGR03083">
    <property type="entry name" value="maleylpyruvate isomerase family mycothiol-dependent enzyme"/>
    <property type="match status" value="1"/>
</dbReference>
<dbReference type="SUPFAM" id="SSF109854">
    <property type="entry name" value="DinB/YfiT-like putative metalloenzymes"/>
    <property type="match status" value="1"/>
</dbReference>
<evidence type="ECO:0000313" key="3">
    <source>
        <dbReference type="EMBL" id="MBO8194165.1"/>
    </source>
</evidence>
<evidence type="ECO:0000259" key="2">
    <source>
        <dbReference type="Pfam" id="PF11716"/>
    </source>
</evidence>
<proteinExistence type="predicted"/>
<comment type="caution">
    <text evidence="3">The sequence shown here is derived from an EMBL/GenBank/DDBJ whole genome shotgun (WGS) entry which is preliminary data.</text>
</comment>